<feature type="transmembrane region" description="Helical" evidence="2">
    <location>
        <begin position="53"/>
        <end position="71"/>
    </location>
</feature>
<proteinExistence type="predicted"/>
<feature type="region of interest" description="Disordered" evidence="1">
    <location>
        <begin position="1"/>
        <end position="45"/>
    </location>
</feature>
<protein>
    <submittedName>
        <fullName evidence="3">Lytic transglycosylase domain-containing protein</fullName>
    </submittedName>
</protein>
<sequence length="253" mass="26346">MTSGNELNPTRRARRHEVSTRAAGRVVSTASAAPSAPARAAGSSARWSRRRGVLGGFAAFAVLGFVVAYIGPTGLALAQATAEEESQVSLYASSLDDVQSLSGDGSAQVAEPAALDRGGYSVYVKPKPTPTVAPTTASKSASSGWRPPFVTPDPGTAQAIAYDMVLARGWGDDQFACLVALWNKESGWRVNAYNAGSGAYGIPQALPGSKMATAGADWETNPATQITWGLGYIGGRYGTPCGAWDHSQRTGWY</sequence>
<dbReference type="AlphaFoldDB" id="A0AAU6S760"/>
<gene>
    <name evidence="3" type="ORF">MRBLWS13_000314</name>
</gene>
<accession>A0AAU6S760</accession>
<evidence type="ECO:0000313" key="3">
    <source>
        <dbReference type="EMBL" id="WZO32715.1"/>
    </source>
</evidence>
<keyword evidence="2" id="KW-0812">Transmembrane</keyword>
<evidence type="ECO:0000256" key="1">
    <source>
        <dbReference type="SAM" id="MobiDB-lite"/>
    </source>
</evidence>
<name>A0AAU6S760_9MICO</name>
<keyword evidence="2" id="KW-0472">Membrane</keyword>
<keyword evidence="2" id="KW-1133">Transmembrane helix</keyword>
<dbReference type="RefSeq" id="WP_349427343.1">
    <property type="nucleotide sequence ID" value="NZ_CP151632.1"/>
</dbReference>
<dbReference type="SUPFAM" id="SSF53955">
    <property type="entry name" value="Lysozyme-like"/>
    <property type="match status" value="1"/>
</dbReference>
<organism evidence="3">
    <name type="scientific">Microbacterium sp. LWS13-1.2</name>
    <dbReference type="NCBI Taxonomy" id="3135264"/>
    <lineage>
        <taxon>Bacteria</taxon>
        <taxon>Bacillati</taxon>
        <taxon>Actinomycetota</taxon>
        <taxon>Actinomycetes</taxon>
        <taxon>Micrococcales</taxon>
        <taxon>Microbacteriaceae</taxon>
        <taxon>Microbacterium</taxon>
    </lineage>
</organism>
<reference evidence="3" key="1">
    <citation type="submission" date="2024-04" db="EMBL/GenBank/DDBJ databases">
        <authorList>
            <person name="Roder T."/>
            <person name="Oberhansli S."/>
            <person name="Kreuzer M."/>
        </authorList>
    </citation>
    <scope>NUCLEOTIDE SEQUENCE</scope>
    <source>
        <strain evidence="3">LWS13-1.2</strain>
    </source>
</reference>
<feature type="compositionally biased region" description="Low complexity" evidence="1">
    <location>
        <begin position="30"/>
        <end position="45"/>
    </location>
</feature>
<dbReference type="InterPro" id="IPR023346">
    <property type="entry name" value="Lysozyme-like_dom_sf"/>
</dbReference>
<evidence type="ECO:0000256" key="2">
    <source>
        <dbReference type="SAM" id="Phobius"/>
    </source>
</evidence>
<dbReference type="EMBL" id="CP151632">
    <property type="protein sequence ID" value="WZO32715.1"/>
    <property type="molecule type" value="Genomic_DNA"/>
</dbReference>